<dbReference type="Gene3D" id="3.90.1410.10">
    <property type="entry name" value="set domain protein methyltransferase, domain 1"/>
    <property type="match status" value="1"/>
</dbReference>
<keyword evidence="3" id="KW-1185">Reference proteome</keyword>
<reference evidence="3" key="1">
    <citation type="journal article" date="2013" name="Nature">
        <title>Pan genome of the phytoplankton Emiliania underpins its global distribution.</title>
        <authorList>
            <person name="Read B.A."/>
            <person name="Kegel J."/>
            <person name="Klute M.J."/>
            <person name="Kuo A."/>
            <person name="Lefebvre S.C."/>
            <person name="Maumus F."/>
            <person name="Mayer C."/>
            <person name="Miller J."/>
            <person name="Monier A."/>
            <person name="Salamov A."/>
            <person name="Young J."/>
            <person name="Aguilar M."/>
            <person name="Claverie J.M."/>
            <person name="Frickenhaus S."/>
            <person name="Gonzalez K."/>
            <person name="Herman E.K."/>
            <person name="Lin Y.C."/>
            <person name="Napier J."/>
            <person name="Ogata H."/>
            <person name="Sarno A.F."/>
            <person name="Shmutz J."/>
            <person name="Schroeder D."/>
            <person name="de Vargas C."/>
            <person name="Verret F."/>
            <person name="von Dassow P."/>
            <person name="Valentin K."/>
            <person name="Van de Peer Y."/>
            <person name="Wheeler G."/>
            <person name="Dacks J.B."/>
            <person name="Delwiche C.F."/>
            <person name="Dyhrman S.T."/>
            <person name="Glockner G."/>
            <person name="John U."/>
            <person name="Richards T."/>
            <person name="Worden A.Z."/>
            <person name="Zhang X."/>
            <person name="Grigoriev I.V."/>
            <person name="Allen A.E."/>
            <person name="Bidle K."/>
            <person name="Borodovsky M."/>
            <person name="Bowler C."/>
            <person name="Brownlee C."/>
            <person name="Cock J.M."/>
            <person name="Elias M."/>
            <person name="Gladyshev V.N."/>
            <person name="Groth M."/>
            <person name="Guda C."/>
            <person name="Hadaegh A."/>
            <person name="Iglesias-Rodriguez M.D."/>
            <person name="Jenkins J."/>
            <person name="Jones B.M."/>
            <person name="Lawson T."/>
            <person name="Leese F."/>
            <person name="Lindquist E."/>
            <person name="Lobanov A."/>
            <person name="Lomsadze A."/>
            <person name="Malik S.B."/>
            <person name="Marsh M.E."/>
            <person name="Mackinder L."/>
            <person name="Mock T."/>
            <person name="Mueller-Roeber B."/>
            <person name="Pagarete A."/>
            <person name="Parker M."/>
            <person name="Probert I."/>
            <person name="Quesneville H."/>
            <person name="Raines C."/>
            <person name="Rensing S.A."/>
            <person name="Riano-Pachon D.M."/>
            <person name="Richier S."/>
            <person name="Rokitta S."/>
            <person name="Shiraiwa Y."/>
            <person name="Soanes D.M."/>
            <person name="van der Giezen M."/>
            <person name="Wahlund T.M."/>
            <person name="Williams B."/>
            <person name="Wilson W."/>
            <person name="Wolfe G."/>
            <person name="Wurch L.L."/>
        </authorList>
    </citation>
    <scope>NUCLEOTIDE SEQUENCE</scope>
</reference>
<organism evidence="2 3">
    <name type="scientific">Emiliania huxleyi (strain CCMP1516)</name>
    <dbReference type="NCBI Taxonomy" id="280463"/>
    <lineage>
        <taxon>Eukaryota</taxon>
        <taxon>Haptista</taxon>
        <taxon>Haptophyta</taxon>
        <taxon>Prymnesiophyceae</taxon>
        <taxon>Isochrysidales</taxon>
        <taxon>Noelaerhabdaceae</taxon>
        <taxon>Emiliania</taxon>
    </lineage>
</organism>
<dbReference type="RefSeq" id="XP_005763985.1">
    <property type="nucleotide sequence ID" value="XM_005763928.1"/>
</dbReference>
<dbReference type="EnsemblProtists" id="EOD11556">
    <property type="protein sequence ID" value="EOD11556"/>
    <property type="gene ID" value="EMIHUDRAFT_214375"/>
</dbReference>
<dbReference type="SUPFAM" id="SSF82199">
    <property type="entry name" value="SET domain"/>
    <property type="match status" value="1"/>
</dbReference>
<dbReference type="HOGENOM" id="CLU_1345372_0_0_1"/>
<evidence type="ECO:0000313" key="3">
    <source>
        <dbReference type="Proteomes" id="UP000013827"/>
    </source>
</evidence>
<feature type="region of interest" description="Disordered" evidence="1">
    <location>
        <begin position="170"/>
        <end position="204"/>
    </location>
</feature>
<evidence type="ECO:0000256" key="1">
    <source>
        <dbReference type="SAM" id="MobiDB-lite"/>
    </source>
</evidence>
<protein>
    <submittedName>
        <fullName evidence="2">Uncharacterized protein</fullName>
    </submittedName>
</protein>
<dbReference type="InterPro" id="IPR046341">
    <property type="entry name" value="SET_dom_sf"/>
</dbReference>
<dbReference type="KEGG" id="ehx:EMIHUDRAFT_214375"/>
<evidence type="ECO:0000313" key="2">
    <source>
        <dbReference type="EnsemblProtists" id="EOD11556"/>
    </source>
</evidence>
<accession>A0A0D3IJX1</accession>
<sequence>MTTLRRGRLLTAQPVEAGAPLLVLPPSALITSEHPRHAAGLAFVAREFPELDTPPFMLALALLLEDARASATAAAPAGGPPPPLVRQLPTEEELSHLPVMLSAARLAELRGTDAHGLAESLRSEVEETHRHVRRIARRRGSPFNGTAPALPRWRWALSVAWRCAVTRPPLAGERRRESRAALRGGGRAQWATAEELQSQRHTRL</sequence>
<dbReference type="AlphaFoldDB" id="A0A0D3IJX1"/>
<dbReference type="GeneID" id="17257735"/>
<name>A0A0D3IJX1_EMIH1</name>
<proteinExistence type="predicted"/>
<dbReference type="Proteomes" id="UP000013827">
    <property type="component" value="Unassembled WGS sequence"/>
</dbReference>
<reference evidence="2" key="2">
    <citation type="submission" date="2024-10" db="UniProtKB">
        <authorList>
            <consortium name="EnsemblProtists"/>
        </authorList>
    </citation>
    <scope>IDENTIFICATION</scope>
</reference>
<dbReference type="PaxDb" id="2903-EOD11556"/>